<dbReference type="AlphaFoldDB" id="L2GMV6"/>
<feature type="region of interest" description="Disordered" evidence="1">
    <location>
        <begin position="234"/>
        <end position="268"/>
    </location>
</feature>
<dbReference type="Proteomes" id="UP000011082">
    <property type="component" value="Unassembled WGS sequence"/>
</dbReference>
<evidence type="ECO:0000313" key="4">
    <source>
        <dbReference type="Proteomes" id="UP000011082"/>
    </source>
</evidence>
<dbReference type="OrthoDB" id="2014299at2759"/>
<feature type="transmembrane region" description="Helical" evidence="2">
    <location>
        <begin position="196"/>
        <end position="218"/>
    </location>
</feature>
<dbReference type="RefSeq" id="XP_007604243.1">
    <property type="nucleotide sequence ID" value="XM_007604181.1"/>
</dbReference>
<dbReference type="VEuPathDB" id="MicrosporidiaDB:VICG_00794"/>
<accession>L2GMV6</accession>
<evidence type="ECO:0000313" key="3">
    <source>
        <dbReference type="EMBL" id="ELA42151.1"/>
    </source>
</evidence>
<reference evidence="4" key="1">
    <citation type="submission" date="2011-05" db="EMBL/GenBank/DDBJ databases">
        <title>The genome sequence of Vittaforma corneae strain ATCC 50505.</title>
        <authorList>
            <consortium name="The Broad Institute Genome Sequencing Platform"/>
            <person name="Cuomo C."/>
            <person name="Didier E."/>
            <person name="Bowers L."/>
            <person name="Young S.K."/>
            <person name="Zeng Q."/>
            <person name="Gargeya S."/>
            <person name="Fitzgerald M."/>
            <person name="Haas B."/>
            <person name="Abouelleil A."/>
            <person name="Alvarado L."/>
            <person name="Arachchi H.M."/>
            <person name="Berlin A."/>
            <person name="Chapman S.B."/>
            <person name="Gearin G."/>
            <person name="Goldberg J."/>
            <person name="Griggs A."/>
            <person name="Gujja S."/>
            <person name="Hansen M."/>
            <person name="Heiman D."/>
            <person name="Howarth C."/>
            <person name="Larimer J."/>
            <person name="Lui A."/>
            <person name="MacDonald P.J.P."/>
            <person name="McCowen C."/>
            <person name="Montmayeur A."/>
            <person name="Murphy C."/>
            <person name="Neiman D."/>
            <person name="Pearson M."/>
            <person name="Priest M."/>
            <person name="Roberts A."/>
            <person name="Saif S."/>
            <person name="Shea T."/>
            <person name="Sisk P."/>
            <person name="Stolte C."/>
            <person name="Sykes S."/>
            <person name="Wortman J."/>
            <person name="Nusbaum C."/>
            <person name="Birren B."/>
        </authorList>
    </citation>
    <scope>NUCLEOTIDE SEQUENCE [LARGE SCALE GENOMIC DNA]</scope>
    <source>
        <strain evidence="4">ATCC 50505</strain>
    </source>
</reference>
<feature type="transmembrane region" description="Helical" evidence="2">
    <location>
        <begin position="53"/>
        <end position="78"/>
    </location>
</feature>
<feature type="transmembrane region" description="Helical" evidence="2">
    <location>
        <begin position="127"/>
        <end position="152"/>
    </location>
</feature>
<keyword evidence="2" id="KW-0812">Transmembrane</keyword>
<evidence type="ECO:0000256" key="2">
    <source>
        <dbReference type="SAM" id="Phobius"/>
    </source>
</evidence>
<feature type="transmembrane region" description="Helical" evidence="2">
    <location>
        <begin position="168"/>
        <end position="190"/>
    </location>
</feature>
<keyword evidence="2" id="KW-0472">Membrane</keyword>
<dbReference type="InParanoid" id="L2GMV6"/>
<proteinExistence type="predicted"/>
<dbReference type="HOGENOM" id="CLU_1039005_0_0_1"/>
<organism evidence="3 4">
    <name type="scientific">Vittaforma corneae (strain ATCC 50505)</name>
    <name type="common">Microsporidian parasite</name>
    <name type="synonym">Nosema corneum</name>
    <dbReference type="NCBI Taxonomy" id="993615"/>
    <lineage>
        <taxon>Eukaryota</taxon>
        <taxon>Fungi</taxon>
        <taxon>Fungi incertae sedis</taxon>
        <taxon>Microsporidia</taxon>
        <taxon>Nosematidae</taxon>
        <taxon>Vittaforma</taxon>
    </lineage>
</organism>
<gene>
    <name evidence="3" type="ORF">VICG_00794</name>
</gene>
<dbReference type="GeneID" id="19881508"/>
<feature type="region of interest" description="Disordered" evidence="1">
    <location>
        <begin position="1"/>
        <end position="21"/>
    </location>
</feature>
<keyword evidence="4" id="KW-1185">Reference proteome</keyword>
<name>L2GMV6_VITCO</name>
<dbReference type="EMBL" id="JH370134">
    <property type="protein sequence ID" value="ELA42151.1"/>
    <property type="molecule type" value="Genomic_DNA"/>
</dbReference>
<feature type="transmembrane region" description="Helical" evidence="2">
    <location>
        <begin position="94"/>
        <end position="115"/>
    </location>
</feature>
<protein>
    <submittedName>
        <fullName evidence="3">Uncharacterized protein</fullName>
    </submittedName>
</protein>
<sequence>MEGGSNTTANSTDFQDTTVPPSTDCGSGCQAINVIKVILKAISGSEEINTISVISSFIFIMTVLMLIQLICMCISCVLKKPVLIAPLASQKNRVVSYILGSLIGLIMISNMFMVLSCSISCGSYKKYVHALIYTSSGNVFLLASTILLLYFYPRRYRVSNVMSLKERIAFWTLTAVEHLSSVTLLSLSFIPLTSSNWLMVGFILETILRFVYVGYTVWFGTKFLAANENTSKIPNGHLPTGKSGKRNDESDMKISQGQEMQDLTRDHE</sequence>
<evidence type="ECO:0000256" key="1">
    <source>
        <dbReference type="SAM" id="MobiDB-lite"/>
    </source>
</evidence>
<keyword evidence="2" id="KW-1133">Transmembrane helix</keyword>